<accession>A0A0B5IXG6</accession>
<sequence length="177" mass="19938">MSKFYIVEPVPTGHIGIAEDHHAILNIYNAIQDRKRELAQRHKTRRDIIDSKSCAHLARLCGWMARAQYETLIAKERIALALIRVAEQARDFVGRHGSDRPAKAIEHLERLSRDPQDRNAPYDMALALLSYAMCGHKMRDGAMGETVEPLLSFSVAVQDIRGILGRAHASFLTTTRP</sequence>
<organism evidence="1 2">
    <name type="scientific">Pandoravirus inopinatum</name>
    <dbReference type="NCBI Taxonomy" id="1605721"/>
    <lineage>
        <taxon>Viruses</taxon>
        <taxon>Pandoravirus</taxon>
    </lineage>
</organism>
<proteinExistence type="predicted"/>
<evidence type="ECO:0000313" key="1">
    <source>
        <dbReference type="EMBL" id="AJF97453.1"/>
    </source>
</evidence>
<reference evidence="1 2" key="1">
    <citation type="journal article" date="2015" name="Parasitol. Res.">
        <title>Viruses in close associations with free-living amoebae.</title>
        <authorList>
            <person name="Scheid P."/>
        </authorList>
    </citation>
    <scope>NUCLEOTIDE SEQUENCE [LARGE SCALE GENOMIC DNA]</scope>
    <source>
        <strain evidence="1">KlaHel</strain>
    </source>
</reference>
<dbReference type="Proteomes" id="UP000202511">
    <property type="component" value="Segment"/>
</dbReference>
<evidence type="ECO:0000313" key="2">
    <source>
        <dbReference type="Proteomes" id="UP000202511"/>
    </source>
</evidence>
<name>A0A0B5IXG6_9VIRU</name>
<protein>
    <submittedName>
        <fullName evidence="1">Uncharacterized protein</fullName>
    </submittedName>
</protein>
<dbReference type="KEGG" id="vg:23462370"/>
<dbReference type="GeneID" id="23462370"/>
<dbReference type="RefSeq" id="YP_009119688.1">
    <property type="nucleotide sequence ID" value="NC_026440.1"/>
</dbReference>
<dbReference type="EMBL" id="KP136319">
    <property type="protein sequence ID" value="AJF97453.1"/>
    <property type="molecule type" value="Genomic_DNA"/>
</dbReference>
<dbReference type="OrthoDB" id="33431at10239"/>